<organism evidence="2 3">
    <name type="scientific">Rhynchosporium agropyri</name>
    <dbReference type="NCBI Taxonomy" id="914238"/>
    <lineage>
        <taxon>Eukaryota</taxon>
        <taxon>Fungi</taxon>
        <taxon>Dikarya</taxon>
        <taxon>Ascomycota</taxon>
        <taxon>Pezizomycotina</taxon>
        <taxon>Leotiomycetes</taxon>
        <taxon>Helotiales</taxon>
        <taxon>Ploettnerulaceae</taxon>
        <taxon>Rhynchosporium</taxon>
    </lineage>
</organism>
<dbReference type="AlphaFoldDB" id="A0A1E1LFC9"/>
<feature type="compositionally biased region" description="Basic and acidic residues" evidence="1">
    <location>
        <begin position="9"/>
        <end position="41"/>
    </location>
</feature>
<evidence type="ECO:0000256" key="1">
    <source>
        <dbReference type="SAM" id="MobiDB-lite"/>
    </source>
</evidence>
<sequence>MQGVEEEELEKKKASKEEKATKEKEEEEATKEKEMKFKGDRDSFSSKVRIFYNAYLRAEILPKEYNKAFLLILKGATL</sequence>
<dbReference type="Proteomes" id="UP000178912">
    <property type="component" value="Unassembled WGS sequence"/>
</dbReference>
<feature type="region of interest" description="Disordered" evidence="1">
    <location>
        <begin position="1"/>
        <end position="41"/>
    </location>
</feature>
<dbReference type="EMBL" id="FJUX01000112">
    <property type="protein sequence ID" value="CZT09238.1"/>
    <property type="molecule type" value="Genomic_DNA"/>
</dbReference>
<evidence type="ECO:0000313" key="2">
    <source>
        <dbReference type="EMBL" id="CZT09238.1"/>
    </source>
</evidence>
<evidence type="ECO:0000313" key="3">
    <source>
        <dbReference type="Proteomes" id="UP000178912"/>
    </source>
</evidence>
<name>A0A1E1LFC9_9HELO</name>
<reference evidence="3" key="1">
    <citation type="submission" date="2016-03" db="EMBL/GenBank/DDBJ databases">
        <authorList>
            <person name="Guldener U."/>
        </authorList>
    </citation>
    <scope>NUCLEOTIDE SEQUENCE [LARGE SCALE GENOMIC DNA]</scope>
    <source>
        <strain evidence="3">04CH-RAC-A.6.1</strain>
    </source>
</reference>
<proteinExistence type="predicted"/>
<accession>A0A1E1LFC9</accession>
<protein>
    <submittedName>
        <fullName evidence="2">Uncharacterized protein</fullName>
    </submittedName>
</protein>
<gene>
    <name evidence="2" type="ORF">RAG0_14065</name>
</gene>
<keyword evidence="3" id="KW-1185">Reference proteome</keyword>